<gene>
    <name evidence="1" type="ORF">CP520_01635</name>
</gene>
<sequence>MTNKEKLLNAIGLAIRANQVVYGQRLLEKITKDQVYVVIIADDMGTTQKKKLLNKASFYKIEVLDELISKPELNKLLNKDKEFEISAIGITDKNLANLIKSYE</sequence>
<proteinExistence type="predicted"/>
<dbReference type="InterPro" id="IPR029064">
    <property type="entry name" value="Ribosomal_eL30-like_sf"/>
</dbReference>
<organism evidence="1 2">
    <name type="scientific">Mesoplasma lactucae ATCC 49193</name>
    <dbReference type="NCBI Taxonomy" id="81460"/>
    <lineage>
        <taxon>Bacteria</taxon>
        <taxon>Bacillati</taxon>
        <taxon>Mycoplasmatota</taxon>
        <taxon>Mollicutes</taxon>
        <taxon>Entomoplasmatales</taxon>
        <taxon>Entomoplasmataceae</taxon>
        <taxon>Mesoplasma</taxon>
    </lineage>
</organism>
<reference evidence="1 2" key="1">
    <citation type="submission" date="2017-09" db="EMBL/GenBank/DDBJ databases">
        <title>SPAdes assembly of the Mesoplasma lactucae genome.</title>
        <authorList>
            <person name="Knight T.F."/>
            <person name="Rubinstein R."/>
            <person name="Citino T."/>
        </authorList>
    </citation>
    <scope>NUCLEOTIDE SEQUENCE [LARGE SCALE GENOMIC DNA]</scope>
    <source>
        <strain evidence="1 2">831-C4</strain>
    </source>
</reference>
<dbReference type="OrthoDB" id="391877at2"/>
<dbReference type="AlphaFoldDB" id="A0A291IRX0"/>
<dbReference type="KEGG" id="mlac:CP520_01635"/>
<protein>
    <submittedName>
        <fullName evidence="1">50S ribosomal protein L7</fullName>
    </submittedName>
</protein>
<name>A0A291IRX0_9MOLU</name>
<dbReference type="GO" id="GO:0005840">
    <property type="term" value="C:ribosome"/>
    <property type="evidence" value="ECO:0007669"/>
    <property type="project" value="UniProtKB-KW"/>
</dbReference>
<dbReference type="SUPFAM" id="SSF55315">
    <property type="entry name" value="L30e-like"/>
    <property type="match status" value="1"/>
</dbReference>
<dbReference type="Proteomes" id="UP000232227">
    <property type="component" value="Chromosome"/>
</dbReference>
<dbReference type="RefSeq" id="WP_096862744.1">
    <property type="nucleotide sequence ID" value="NZ_CP023668.1"/>
</dbReference>
<evidence type="ECO:0000313" key="2">
    <source>
        <dbReference type="Proteomes" id="UP000232227"/>
    </source>
</evidence>
<dbReference type="EMBL" id="CP023668">
    <property type="protein sequence ID" value="ATG97456.1"/>
    <property type="molecule type" value="Genomic_DNA"/>
</dbReference>
<accession>A0A291IRX0</accession>
<keyword evidence="1" id="KW-0689">Ribosomal protein</keyword>
<keyword evidence="2" id="KW-1185">Reference proteome</keyword>
<evidence type="ECO:0000313" key="1">
    <source>
        <dbReference type="EMBL" id="ATG97456.1"/>
    </source>
</evidence>
<keyword evidence="1" id="KW-0687">Ribonucleoprotein</keyword>
<dbReference type="Gene3D" id="3.30.1330.30">
    <property type="match status" value="1"/>
</dbReference>